<dbReference type="InterPro" id="IPR002562">
    <property type="entry name" value="3'-5'_exonuclease_dom"/>
</dbReference>
<dbReference type="GO" id="GO:0008408">
    <property type="term" value="F:3'-5' exonuclease activity"/>
    <property type="evidence" value="ECO:0007669"/>
    <property type="project" value="InterPro"/>
</dbReference>
<reference evidence="2 3" key="1">
    <citation type="submission" date="2021-11" db="EMBL/GenBank/DDBJ databases">
        <title>Black yeast isolated from Biological Soil Crust.</title>
        <authorList>
            <person name="Kurbessoian T."/>
        </authorList>
    </citation>
    <scope>NUCLEOTIDE SEQUENCE [LARGE SCALE GENOMIC DNA]</scope>
    <source>
        <strain evidence="2 3">CCFEE 5522</strain>
    </source>
</reference>
<dbReference type="GO" id="GO:0003676">
    <property type="term" value="F:nucleic acid binding"/>
    <property type="evidence" value="ECO:0007669"/>
    <property type="project" value="InterPro"/>
</dbReference>
<dbReference type="AlphaFoldDB" id="A0AAV9JH44"/>
<dbReference type="Pfam" id="PF01612">
    <property type="entry name" value="DNA_pol_A_exo1"/>
    <property type="match status" value="1"/>
</dbReference>
<protein>
    <recommendedName>
        <fullName evidence="1">3'-5' exonuclease domain-containing protein</fullName>
    </recommendedName>
</protein>
<evidence type="ECO:0000313" key="3">
    <source>
        <dbReference type="Proteomes" id="UP001324427"/>
    </source>
</evidence>
<accession>A0AAV9JH44</accession>
<name>A0AAV9JH44_9PEZI</name>
<proteinExistence type="predicted"/>
<dbReference type="InterPro" id="IPR012337">
    <property type="entry name" value="RNaseH-like_sf"/>
</dbReference>
<keyword evidence="3" id="KW-1185">Reference proteome</keyword>
<sequence length="299" mass="33446">MPDPTILSLLDHVDGLPTSRPSLFLDLEGIKLGRYGSISIISLYVLARDAGSPGTVYLVDVHRLGQTAFLTPNSRLTSLKTILESRAIPKVIFDVRNDSDALFAHYRISVAGIVDLQLMELASRRGSRDFVAGLAKCIGNDVAVSAAAKAEWQRTKDTGSRLFDPNKGGRYEVFNERPLRLQIQRYCAQDVVLLPALHGVYEAKLHVAGQEFWQGMVEDATVARVKSSQSAGYDPHSREKARGPWDARSIQKAREEYIDDDPDDWYQDSARDCDGWEEDMIRNGSPFKCLLRIAPWIPR</sequence>
<dbReference type="SUPFAM" id="SSF53098">
    <property type="entry name" value="Ribonuclease H-like"/>
    <property type="match status" value="1"/>
</dbReference>
<dbReference type="PANTHER" id="PTHR43040">
    <property type="entry name" value="RIBONUCLEASE D"/>
    <property type="match status" value="1"/>
</dbReference>
<evidence type="ECO:0000259" key="1">
    <source>
        <dbReference type="Pfam" id="PF01612"/>
    </source>
</evidence>
<dbReference type="PANTHER" id="PTHR43040:SF1">
    <property type="entry name" value="RIBONUCLEASE D"/>
    <property type="match status" value="1"/>
</dbReference>
<evidence type="ECO:0000313" key="2">
    <source>
        <dbReference type="EMBL" id="KAK4544147.1"/>
    </source>
</evidence>
<feature type="domain" description="3'-5' exonuclease" evidence="1">
    <location>
        <begin position="25"/>
        <end position="198"/>
    </location>
</feature>
<dbReference type="Proteomes" id="UP001324427">
    <property type="component" value="Unassembled WGS sequence"/>
</dbReference>
<dbReference type="GO" id="GO:0006139">
    <property type="term" value="P:nucleobase-containing compound metabolic process"/>
    <property type="evidence" value="ECO:0007669"/>
    <property type="project" value="InterPro"/>
</dbReference>
<dbReference type="InterPro" id="IPR036397">
    <property type="entry name" value="RNaseH_sf"/>
</dbReference>
<comment type="caution">
    <text evidence="2">The sequence shown here is derived from an EMBL/GenBank/DDBJ whole genome shotgun (WGS) entry which is preliminary data.</text>
</comment>
<organism evidence="2 3">
    <name type="scientific">Oleoguttula mirabilis</name>
    <dbReference type="NCBI Taxonomy" id="1507867"/>
    <lineage>
        <taxon>Eukaryota</taxon>
        <taxon>Fungi</taxon>
        <taxon>Dikarya</taxon>
        <taxon>Ascomycota</taxon>
        <taxon>Pezizomycotina</taxon>
        <taxon>Dothideomycetes</taxon>
        <taxon>Dothideomycetidae</taxon>
        <taxon>Mycosphaerellales</taxon>
        <taxon>Teratosphaeriaceae</taxon>
        <taxon>Oleoguttula</taxon>
    </lineage>
</organism>
<dbReference type="Gene3D" id="3.30.420.10">
    <property type="entry name" value="Ribonuclease H-like superfamily/Ribonuclease H"/>
    <property type="match status" value="1"/>
</dbReference>
<dbReference type="EMBL" id="JAVFHQ010000027">
    <property type="protein sequence ID" value="KAK4544147.1"/>
    <property type="molecule type" value="Genomic_DNA"/>
</dbReference>
<gene>
    <name evidence="2" type="ORF">LTR36_004645</name>
</gene>